<dbReference type="AlphaFoldDB" id="A0A6V7QI99"/>
<name>A0A6V7QI99_ANACO</name>
<dbReference type="PANTHER" id="PTHR33144">
    <property type="entry name" value="OS10G0409366 PROTEIN-RELATED"/>
    <property type="match status" value="1"/>
</dbReference>
<reference evidence="2" key="1">
    <citation type="submission" date="2020-07" db="EMBL/GenBank/DDBJ databases">
        <authorList>
            <person name="Lin J."/>
        </authorList>
    </citation>
    <scope>NUCLEOTIDE SEQUENCE</scope>
</reference>
<protein>
    <submittedName>
        <fullName evidence="2">Uncharacterized protein</fullName>
    </submittedName>
</protein>
<dbReference type="EMBL" id="LR862136">
    <property type="protein sequence ID" value="CAD1842637.1"/>
    <property type="molecule type" value="Genomic_DNA"/>
</dbReference>
<evidence type="ECO:0000313" key="2">
    <source>
        <dbReference type="EMBL" id="CAD1842637.1"/>
    </source>
</evidence>
<sequence>MGQHAEGETVFNSSWISSFTGKKSFVASLEIQGVRPIANWRSFPMKEKKNILKLVKITGEKWKDYKCHLKSEYYLKYKNVDDLLENRPERVPRDQWTTLVSFWNSEKVKKRSEKNRENRGKQKMPHTAGSKSFARLTAEKTKDGAEPSRAHIFIETHKPRKDGRPIDNESLGKVKTDAILLFGKTDAKAFYIFLHYGVQNLIMEKIEKLPKLH</sequence>
<accession>A0A6V7QI99</accession>
<evidence type="ECO:0000256" key="1">
    <source>
        <dbReference type="SAM" id="MobiDB-lite"/>
    </source>
</evidence>
<proteinExistence type="predicted"/>
<organism evidence="2">
    <name type="scientific">Ananas comosus var. bracteatus</name>
    <name type="common">red pineapple</name>
    <dbReference type="NCBI Taxonomy" id="296719"/>
    <lineage>
        <taxon>Eukaryota</taxon>
        <taxon>Viridiplantae</taxon>
        <taxon>Streptophyta</taxon>
        <taxon>Embryophyta</taxon>
        <taxon>Tracheophyta</taxon>
        <taxon>Spermatophyta</taxon>
        <taxon>Magnoliopsida</taxon>
        <taxon>Liliopsida</taxon>
        <taxon>Poales</taxon>
        <taxon>Bromeliaceae</taxon>
        <taxon>Bromelioideae</taxon>
        <taxon>Ananas</taxon>
    </lineage>
</organism>
<gene>
    <name evidence="2" type="ORF">CB5_LOCUS25848</name>
</gene>
<dbReference type="InterPro" id="IPR004252">
    <property type="entry name" value="Probable_transposase_24"/>
</dbReference>
<feature type="region of interest" description="Disordered" evidence="1">
    <location>
        <begin position="110"/>
        <end position="133"/>
    </location>
</feature>
<dbReference type="Pfam" id="PF03004">
    <property type="entry name" value="Transposase_24"/>
    <property type="match status" value="1"/>
</dbReference>
<dbReference type="PANTHER" id="PTHR33144:SF46">
    <property type="entry name" value="OS04G0610000 PROTEIN"/>
    <property type="match status" value="1"/>
</dbReference>